<organism evidence="2 3">
    <name type="scientific">Amycolatopsis magusensis</name>
    <dbReference type="NCBI Taxonomy" id="882444"/>
    <lineage>
        <taxon>Bacteria</taxon>
        <taxon>Bacillati</taxon>
        <taxon>Actinomycetota</taxon>
        <taxon>Actinomycetes</taxon>
        <taxon>Pseudonocardiales</taxon>
        <taxon>Pseudonocardiaceae</taxon>
        <taxon>Amycolatopsis</taxon>
    </lineage>
</organism>
<reference evidence="2 3" key="1">
    <citation type="submission" date="2021-03" db="EMBL/GenBank/DDBJ databases">
        <title>Sequencing the genomes of 1000 actinobacteria strains.</title>
        <authorList>
            <person name="Klenk H.-P."/>
        </authorList>
    </citation>
    <scope>NUCLEOTIDE SEQUENCE [LARGE SCALE GENOMIC DNA]</scope>
    <source>
        <strain evidence="2 3">DSM 45510</strain>
    </source>
</reference>
<evidence type="ECO:0000313" key="3">
    <source>
        <dbReference type="Proteomes" id="UP000741013"/>
    </source>
</evidence>
<accession>A0ABS4PY68</accession>
<dbReference type="EMBL" id="JAGGMS010000001">
    <property type="protein sequence ID" value="MBP2183830.1"/>
    <property type="molecule type" value="Genomic_DNA"/>
</dbReference>
<evidence type="ECO:0000313" key="2">
    <source>
        <dbReference type="EMBL" id="MBP2183830.1"/>
    </source>
</evidence>
<proteinExistence type="predicted"/>
<evidence type="ECO:0000256" key="1">
    <source>
        <dbReference type="SAM" id="MobiDB-lite"/>
    </source>
</evidence>
<feature type="compositionally biased region" description="Basic and acidic residues" evidence="1">
    <location>
        <begin position="1"/>
        <end position="16"/>
    </location>
</feature>
<dbReference type="Proteomes" id="UP000741013">
    <property type="component" value="Unassembled WGS sequence"/>
</dbReference>
<gene>
    <name evidence="2" type="ORF">JOM49_005356</name>
</gene>
<comment type="caution">
    <text evidence="2">The sequence shown here is derived from an EMBL/GenBank/DDBJ whole genome shotgun (WGS) entry which is preliminary data.</text>
</comment>
<feature type="region of interest" description="Disordered" evidence="1">
    <location>
        <begin position="1"/>
        <end position="34"/>
    </location>
</feature>
<keyword evidence="3" id="KW-1185">Reference proteome</keyword>
<name>A0ABS4PY68_9PSEU</name>
<feature type="compositionally biased region" description="Polar residues" evidence="1">
    <location>
        <begin position="17"/>
        <end position="34"/>
    </location>
</feature>
<sequence>MAYDGRHDKGDDDSQTDHTGQGSDGHTTESGSDG</sequence>
<protein>
    <submittedName>
        <fullName evidence="2">Uncharacterized protein</fullName>
    </submittedName>
</protein>